<proteinExistence type="predicted"/>
<keyword evidence="2" id="KW-1185">Reference proteome</keyword>
<reference evidence="2" key="1">
    <citation type="journal article" date="2019" name="Int. J. Syst. Evol. Microbiol.">
        <title>The Global Catalogue of Microorganisms (GCM) 10K type strain sequencing project: providing services to taxonomists for standard genome sequencing and annotation.</title>
        <authorList>
            <consortium name="The Broad Institute Genomics Platform"/>
            <consortium name="The Broad Institute Genome Sequencing Center for Infectious Disease"/>
            <person name="Wu L."/>
            <person name="Ma J."/>
        </authorList>
    </citation>
    <scope>NUCLEOTIDE SEQUENCE [LARGE SCALE GENOMIC DNA]</scope>
    <source>
        <strain evidence="2">XZYJT-10</strain>
    </source>
</reference>
<evidence type="ECO:0000313" key="2">
    <source>
        <dbReference type="Proteomes" id="UP001596548"/>
    </source>
</evidence>
<sequence>MLTSLHGDRLGDWIAAAQQAGLPGITSFANGLTSDLDAVMPPGRARSTQLRTGG</sequence>
<name>A0ABW2HNV2_9ACTN</name>
<comment type="caution">
    <text evidence="1">The sequence shown here is derived from an EMBL/GenBank/DDBJ whole genome shotgun (WGS) entry which is preliminary data.</text>
</comment>
<dbReference type="Proteomes" id="UP001596548">
    <property type="component" value="Unassembled WGS sequence"/>
</dbReference>
<gene>
    <name evidence="1" type="ORF">ACFQS1_12705</name>
</gene>
<evidence type="ECO:0000313" key="1">
    <source>
        <dbReference type="EMBL" id="MFC7274848.1"/>
    </source>
</evidence>
<dbReference type="EMBL" id="JBHTBJ010000007">
    <property type="protein sequence ID" value="MFC7274848.1"/>
    <property type="molecule type" value="Genomic_DNA"/>
</dbReference>
<accession>A0ABW2HNV2</accession>
<dbReference type="RefSeq" id="WP_378967282.1">
    <property type="nucleotide sequence ID" value="NZ_JBHTBJ010000007.1"/>
</dbReference>
<organism evidence="1 2">
    <name type="scientific">Paractinoplanes rhizophilus</name>
    <dbReference type="NCBI Taxonomy" id="1416877"/>
    <lineage>
        <taxon>Bacteria</taxon>
        <taxon>Bacillati</taxon>
        <taxon>Actinomycetota</taxon>
        <taxon>Actinomycetes</taxon>
        <taxon>Micromonosporales</taxon>
        <taxon>Micromonosporaceae</taxon>
        <taxon>Paractinoplanes</taxon>
    </lineage>
</organism>
<protein>
    <submittedName>
        <fullName evidence="1">Uncharacterized protein</fullName>
    </submittedName>
</protein>